<feature type="transmembrane region" description="Helical" evidence="8">
    <location>
        <begin position="243"/>
        <end position="262"/>
    </location>
</feature>
<accession>A0ABU8BEL4</accession>
<dbReference type="Proteomes" id="UP001364224">
    <property type="component" value="Unassembled WGS sequence"/>
</dbReference>
<feature type="transmembrane region" description="Helical" evidence="8">
    <location>
        <begin position="27"/>
        <end position="52"/>
    </location>
</feature>
<dbReference type="PROSITE" id="PS50928">
    <property type="entry name" value="ABC_TM1"/>
    <property type="match status" value="1"/>
</dbReference>
<dbReference type="Gene3D" id="1.10.3720.10">
    <property type="entry name" value="MetI-like"/>
    <property type="match status" value="1"/>
</dbReference>
<feature type="domain" description="ABC transmembrane type-1" evidence="9">
    <location>
        <begin position="85"/>
        <end position="292"/>
    </location>
</feature>
<evidence type="ECO:0000256" key="7">
    <source>
        <dbReference type="ARBA" id="ARBA00023136"/>
    </source>
</evidence>
<feature type="transmembrane region" description="Helical" evidence="8">
    <location>
        <begin position="269"/>
        <end position="292"/>
    </location>
</feature>
<keyword evidence="7 8" id="KW-0472">Membrane</keyword>
<evidence type="ECO:0000256" key="6">
    <source>
        <dbReference type="ARBA" id="ARBA00022989"/>
    </source>
</evidence>
<name>A0ABU8BEL4_9BRAD</name>
<organism evidence="10 11">
    <name type="scientific">Bradyrhizobium algeriense</name>
    <dbReference type="NCBI Taxonomy" id="634784"/>
    <lineage>
        <taxon>Bacteria</taxon>
        <taxon>Pseudomonadati</taxon>
        <taxon>Pseudomonadota</taxon>
        <taxon>Alphaproteobacteria</taxon>
        <taxon>Hyphomicrobiales</taxon>
        <taxon>Nitrobacteraceae</taxon>
        <taxon>Bradyrhizobium</taxon>
    </lineage>
</organism>
<keyword evidence="6 8" id="KW-1133">Transmembrane helix</keyword>
<dbReference type="SUPFAM" id="SSF161098">
    <property type="entry name" value="MetI-like"/>
    <property type="match status" value="1"/>
</dbReference>
<evidence type="ECO:0000256" key="4">
    <source>
        <dbReference type="ARBA" id="ARBA00022475"/>
    </source>
</evidence>
<keyword evidence="3 8" id="KW-0813">Transport</keyword>
<reference evidence="10 11" key="1">
    <citation type="submission" date="2024-02" db="EMBL/GenBank/DDBJ databases">
        <title>Adaptive strategies in a cosmopolitan and abundant soil bacterium.</title>
        <authorList>
            <person name="Carini P."/>
        </authorList>
    </citation>
    <scope>NUCLEOTIDE SEQUENCE [LARGE SCALE GENOMIC DNA]</scope>
    <source>
        <strain evidence="10 11">AZCC 1608</strain>
    </source>
</reference>
<evidence type="ECO:0000256" key="3">
    <source>
        <dbReference type="ARBA" id="ARBA00022448"/>
    </source>
</evidence>
<feature type="transmembrane region" description="Helical" evidence="8">
    <location>
        <begin position="119"/>
        <end position="140"/>
    </location>
</feature>
<sequence>MARTGSQHTHTQGCSKMNAARAGITPIAWLIAPSALLFALFFFLPMGLMAMISLLTGNPVVQANVDFTTKYYRRILDDTYYFEVIWTTLRIGLLTTLAALLIGYPLAHLMARVRGRTAYAMLMMAVLTPMLTGIVVRTFAWMALLSDKGAINQALIGLGLISKPLPLMYNEFSIVLGLTHIYVPYMVLTLVGVIGRIDERLEHAAQNLGASPLRAFLEVTLPLSLPGILAGSLLVFALAISAYVTPILMGGFQIMTLPMLIYQQISSSFNVGFAAALGMVLLTISLVLVIAYNRILGLVSGQRDLQ</sequence>
<evidence type="ECO:0000256" key="2">
    <source>
        <dbReference type="ARBA" id="ARBA00007069"/>
    </source>
</evidence>
<dbReference type="PANTHER" id="PTHR42929">
    <property type="entry name" value="INNER MEMBRANE ABC TRANSPORTER PERMEASE PROTEIN YDCU-RELATED-RELATED"/>
    <property type="match status" value="1"/>
</dbReference>
<evidence type="ECO:0000256" key="8">
    <source>
        <dbReference type="RuleBase" id="RU363032"/>
    </source>
</evidence>
<protein>
    <submittedName>
        <fullName evidence="10">Spermidine/putrescine transport system permease protein</fullName>
    </submittedName>
</protein>
<dbReference type="InterPro" id="IPR000515">
    <property type="entry name" value="MetI-like"/>
</dbReference>
<feature type="transmembrane region" description="Helical" evidence="8">
    <location>
        <begin position="172"/>
        <end position="194"/>
    </location>
</feature>
<evidence type="ECO:0000256" key="5">
    <source>
        <dbReference type="ARBA" id="ARBA00022692"/>
    </source>
</evidence>
<dbReference type="EMBL" id="JAZHRV010000001">
    <property type="protein sequence ID" value="MEH2556448.1"/>
    <property type="molecule type" value="Genomic_DNA"/>
</dbReference>
<evidence type="ECO:0000313" key="10">
    <source>
        <dbReference type="EMBL" id="MEH2556448.1"/>
    </source>
</evidence>
<evidence type="ECO:0000256" key="1">
    <source>
        <dbReference type="ARBA" id="ARBA00004651"/>
    </source>
</evidence>
<gene>
    <name evidence="10" type="ORF">V1286_003977</name>
</gene>
<keyword evidence="5 8" id="KW-0812">Transmembrane</keyword>
<proteinExistence type="inferred from homology"/>
<dbReference type="CDD" id="cd06261">
    <property type="entry name" value="TM_PBP2"/>
    <property type="match status" value="1"/>
</dbReference>
<comment type="caution">
    <text evidence="10">The sequence shown here is derived from an EMBL/GenBank/DDBJ whole genome shotgun (WGS) entry which is preliminary data.</text>
</comment>
<evidence type="ECO:0000313" key="11">
    <source>
        <dbReference type="Proteomes" id="UP001364224"/>
    </source>
</evidence>
<keyword evidence="11" id="KW-1185">Reference proteome</keyword>
<dbReference type="PANTHER" id="PTHR42929:SF5">
    <property type="entry name" value="ABC TRANSPORTER PERMEASE PROTEIN"/>
    <property type="match status" value="1"/>
</dbReference>
<evidence type="ECO:0000259" key="9">
    <source>
        <dbReference type="PROSITE" id="PS50928"/>
    </source>
</evidence>
<feature type="transmembrane region" description="Helical" evidence="8">
    <location>
        <begin position="84"/>
        <end position="107"/>
    </location>
</feature>
<comment type="similarity">
    <text evidence="2">Belongs to the binding-protein-dependent transport system permease family. CysTW subfamily.</text>
</comment>
<dbReference type="InterPro" id="IPR035906">
    <property type="entry name" value="MetI-like_sf"/>
</dbReference>
<keyword evidence="4" id="KW-1003">Cell membrane</keyword>
<comment type="subcellular location">
    <subcellularLocation>
        <location evidence="1 8">Cell membrane</location>
        <topology evidence="1 8">Multi-pass membrane protein</topology>
    </subcellularLocation>
</comment>
<dbReference type="Pfam" id="PF00528">
    <property type="entry name" value="BPD_transp_1"/>
    <property type="match status" value="1"/>
</dbReference>